<dbReference type="EMBL" id="NBYO01000003">
    <property type="protein sequence ID" value="OXS99094.1"/>
    <property type="molecule type" value="Genomic_DNA"/>
</dbReference>
<protein>
    <recommendedName>
        <fullName evidence="3">AlpA family phage regulatory protein</fullName>
    </recommendedName>
</protein>
<reference evidence="2" key="1">
    <citation type="journal article" date="2017" name="Int. J. Syst. Evol. Microbiol.">
        <title>Notoacmeibacter marinus gen. nov., sp. nov., isolated from the gut of a limpet and proposal of Notoacmeibacteraceae fam. nov. in the order Rhizobiales of the class Alphaproteobacteria.</title>
        <authorList>
            <person name="Huang Z."/>
            <person name="Guo F."/>
            <person name="Lai Q."/>
        </authorList>
    </citation>
    <scope>NUCLEOTIDE SEQUENCE [LARGE SCALE GENOMIC DNA]</scope>
    <source>
        <strain evidence="2">XMTR2A4</strain>
    </source>
</reference>
<dbReference type="AlphaFoldDB" id="A0A231UT37"/>
<name>A0A231UT37_9HYPH</name>
<organism evidence="1 2">
    <name type="scientific">Notoacmeibacter marinus</name>
    <dbReference type="NCBI Taxonomy" id="1876515"/>
    <lineage>
        <taxon>Bacteria</taxon>
        <taxon>Pseudomonadati</taxon>
        <taxon>Pseudomonadota</taxon>
        <taxon>Alphaproteobacteria</taxon>
        <taxon>Hyphomicrobiales</taxon>
        <taxon>Notoacmeibacteraceae</taxon>
        <taxon>Notoacmeibacter</taxon>
    </lineage>
</organism>
<dbReference type="Proteomes" id="UP000215405">
    <property type="component" value="Unassembled WGS sequence"/>
</dbReference>
<accession>A0A231UT37</accession>
<dbReference type="RefSeq" id="WP_094077883.1">
    <property type="nucleotide sequence ID" value="NZ_NBYO01000003.1"/>
</dbReference>
<gene>
    <name evidence="1" type="ORF">B7H23_12885</name>
</gene>
<keyword evidence="2" id="KW-1185">Reference proteome</keyword>
<evidence type="ECO:0008006" key="3">
    <source>
        <dbReference type="Google" id="ProtNLM"/>
    </source>
</evidence>
<dbReference type="InterPro" id="IPR010260">
    <property type="entry name" value="AlpA"/>
</dbReference>
<evidence type="ECO:0000313" key="2">
    <source>
        <dbReference type="Proteomes" id="UP000215405"/>
    </source>
</evidence>
<dbReference type="InterPro" id="IPR009061">
    <property type="entry name" value="DNA-bd_dom_put_sf"/>
</dbReference>
<sequence length="77" mass="8666">MENAVSEAVPTETVSFCSIAETCEITSLSRPTIWRLVRDGTFPRPVALTDRRNAFVRSEVNAWLRERIESRSAPVDA</sequence>
<proteinExistence type="predicted"/>
<evidence type="ECO:0000313" key="1">
    <source>
        <dbReference type="EMBL" id="OXS99094.1"/>
    </source>
</evidence>
<dbReference type="SUPFAM" id="SSF46955">
    <property type="entry name" value="Putative DNA-binding domain"/>
    <property type="match status" value="1"/>
</dbReference>
<comment type="caution">
    <text evidence="1">The sequence shown here is derived from an EMBL/GenBank/DDBJ whole genome shotgun (WGS) entry which is preliminary data.</text>
</comment>
<dbReference type="Gene3D" id="1.10.238.160">
    <property type="match status" value="1"/>
</dbReference>
<dbReference type="Pfam" id="PF05930">
    <property type="entry name" value="Phage_AlpA"/>
    <property type="match status" value="1"/>
</dbReference>